<protein>
    <submittedName>
        <fullName evidence="8">U2 small nuclear ribonucleoprotein A'/ putative / Chromosome segregation protein SMC</fullName>
    </submittedName>
</protein>
<evidence type="ECO:0000256" key="6">
    <source>
        <dbReference type="SAM" id="Coils"/>
    </source>
</evidence>
<dbReference type="SUPFAM" id="SSF52058">
    <property type="entry name" value="L domain-like"/>
    <property type="match status" value="1"/>
</dbReference>
<dbReference type="EMBL" id="JXTI01000004">
    <property type="protein sequence ID" value="KWX15691.1"/>
    <property type="molecule type" value="Genomic_DNA"/>
</dbReference>
<evidence type="ECO:0000256" key="5">
    <source>
        <dbReference type="ARBA" id="ARBA00024196"/>
    </source>
</evidence>
<dbReference type="InterPro" id="IPR001611">
    <property type="entry name" value="Leu-rich_rpt"/>
</dbReference>
<dbReference type="GO" id="GO:0030620">
    <property type="term" value="F:U2 snRNA binding"/>
    <property type="evidence" value="ECO:0007669"/>
    <property type="project" value="InterPro"/>
</dbReference>
<dbReference type="PANTHER" id="PTHR10552">
    <property type="entry name" value="U2 SMALL NUCLEAR RIBONUCLEOPROTEIN A"/>
    <property type="match status" value="1"/>
</dbReference>
<comment type="similarity">
    <text evidence="5">Belongs to the U2 small nuclear ribonucleoprotein A family.</text>
</comment>
<sequence length="1162" mass="132232">MGTHRSMHSAGGKSYVAHQLYRTAIQQEYATRTRSAQHRSTKQQKQMPNKPLTLLSAYIEKYPACFSAGKVNVIEKGIEDIDVLPSQYRGISTLFLSNNRISDLAGVTQFPRLRSLSLAYNDIVDISQLEYLSALPDLRTLRLDGNGIARQSDYRLRVIAACASLQSLDGQDVTESERNEAANLVTDGFSATREPRQISPAVEIAQRFSPKSLREKLRAAQQPQQEQLSSNTQPHIESTARMSDHPISNASLVRDMTTLPGDQPSTILKSLHEADRDEQDIFNRKTGSNPQSIELFPGKMNMRTFSELTELESQSMHSGYRTDTGPVVQMRKQKEYSRPASAEGRPDPVTSLTQASAAVYTQIAESRRKRSNSMSAQKQMHASLDTSFQPQRNPGYVSDLSNTGMIVGDLDVHLSSDQSVRSPVHTTRYSLSSPQELQSIIAEQAKELSILRAKFSESSFRQRSFSPGDDLKESSGVYDIVVRKQTARLEHLATLFNKIIKRTAFITFTQNCRVQIQLRNLEDRVCAKHRYFLLYKYFSIIRKIAQDCFKGMLLETAILPQLRLRNVFTMWKAHVSELNAYKSQSVVRRDLIRAVEHHELHILQRRALVSLCAESERRTMERSQRYARWIELHGPPRIDMLSIHGILTLWREKLSQMMHVESTIEKNTRVRLLRRTWASVLERARRAERIRILVAMRDKAIIKGAFNAMVRRYFRVRQTKAMVLLLAGRFNDILRKRTFQVWKGQTSLLAMHPAIHKLLESHFHKANTSAGRALMMRAFKIWRYTSDNATAIVMTSLQSDRNRDLALLAMGSLRSALYLRVHEALAEVMSGDNELSQAHVQKLKAKLSVLSKELSTNIMTQHALRDKVTQLEGKCSDMAYAQQTQEDTLISKDKRIAALERELEALRNTNHSHVEAELTDMALMRVEIKSLTEKYTSLQSDYHALLGQNKRLQADIQSRDTAIQEQLEANRLLREGMIQAQQFKSDMITRTARTEAQLLATRAQLSAVDQAATLDRADHQAAVEESMRLTEEAKAEIQSLKEDVQYYKGLDFAQRTKIMSLEMQKEELVHRESRMQEQIMDLAYSTSHAPGVDVLQGGSRSLAIGDFSSQSGTNATIKPIINYMRAKNEPSPEVRRPSIDPNNIDLEIEELQNRIADKFFQS</sequence>
<keyword evidence="3" id="KW-0677">Repeat</keyword>
<feature type="coiled-coil region" evidence="6">
    <location>
        <begin position="1023"/>
        <end position="1078"/>
    </location>
</feature>
<comment type="caution">
    <text evidence="8">The sequence shown here is derived from an EMBL/GenBank/DDBJ whole genome shotgun (WGS) entry which is preliminary data.</text>
</comment>
<dbReference type="GO" id="GO:1990904">
    <property type="term" value="C:ribonucleoprotein complex"/>
    <property type="evidence" value="ECO:0007669"/>
    <property type="project" value="UniProtKB-KW"/>
</dbReference>
<dbReference type="GO" id="GO:0000398">
    <property type="term" value="P:mRNA splicing, via spliceosome"/>
    <property type="evidence" value="ECO:0007669"/>
    <property type="project" value="InterPro"/>
</dbReference>
<dbReference type="Pfam" id="PF14580">
    <property type="entry name" value="LRR_9"/>
    <property type="match status" value="1"/>
</dbReference>
<evidence type="ECO:0000256" key="4">
    <source>
        <dbReference type="ARBA" id="ARBA00023242"/>
    </source>
</evidence>
<gene>
    <name evidence="8" type="ORF">QR46_0273</name>
</gene>
<accession>A0A132P049</accession>
<dbReference type="Gene3D" id="3.80.10.10">
    <property type="entry name" value="Ribonuclease Inhibitor"/>
    <property type="match status" value="1"/>
</dbReference>
<reference evidence="8 9" key="1">
    <citation type="journal article" date="2015" name="Mol. Biochem. Parasitol.">
        <title>Identification of polymorphic genes for use in assemblage B genotyping assays through comparative genomics of multiple assemblage B Giardia duodenalis isolates.</title>
        <authorList>
            <person name="Wielinga C."/>
            <person name="Thompson R.C."/>
            <person name="Monis P."/>
            <person name="Ryan U."/>
        </authorList>
    </citation>
    <scope>NUCLEOTIDE SEQUENCE [LARGE SCALE GENOMIC DNA]</scope>
    <source>
        <strain evidence="8 9">BAH15c1</strain>
    </source>
</reference>
<comment type="subcellular location">
    <subcellularLocation>
        <location evidence="1">Nucleus</location>
    </subcellularLocation>
</comment>
<feature type="compositionally biased region" description="Polar residues" evidence="7">
    <location>
        <begin position="221"/>
        <end position="233"/>
    </location>
</feature>
<proteinExistence type="inferred from homology"/>
<evidence type="ECO:0000256" key="7">
    <source>
        <dbReference type="SAM" id="MobiDB-lite"/>
    </source>
</evidence>
<dbReference type="PANTHER" id="PTHR10552:SF6">
    <property type="entry name" value="U2 SMALL NUCLEAR RIBONUCLEOPROTEIN A"/>
    <property type="match status" value="1"/>
</dbReference>
<feature type="region of interest" description="Disordered" evidence="7">
    <location>
        <begin position="312"/>
        <end position="395"/>
    </location>
</feature>
<evidence type="ECO:0000313" key="8">
    <source>
        <dbReference type="EMBL" id="KWX15691.1"/>
    </source>
</evidence>
<dbReference type="InterPro" id="IPR032675">
    <property type="entry name" value="LRR_dom_sf"/>
</dbReference>
<dbReference type="Proteomes" id="UP000070089">
    <property type="component" value="Unassembled WGS sequence"/>
</dbReference>
<organism evidence="8 9">
    <name type="scientific">Giardia duodenalis assemblage B</name>
    <dbReference type="NCBI Taxonomy" id="1394984"/>
    <lineage>
        <taxon>Eukaryota</taxon>
        <taxon>Metamonada</taxon>
        <taxon>Diplomonadida</taxon>
        <taxon>Hexamitidae</taxon>
        <taxon>Giardiinae</taxon>
        <taxon>Giardia</taxon>
    </lineage>
</organism>
<evidence type="ECO:0000256" key="3">
    <source>
        <dbReference type="ARBA" id="ARBA00022737"/>
    </source>
</evidence>
<dbReference type="PROSITE" id="PS51450">
    <property type="entry name" value="LRR"/>
    <property type="match status" value="2"/>
</dbReference>
<name>A0A132P049_GIAIN</name>
<dbReference type="AlphaFoldDB" id="A0A132P049"/>
<evidence type="ECO:0000256" key="2">
    <source>
        <dbReference type="ARBA" id="ARBA00022614"/>
    </source>
</evidence>
<keyword evidence="2" id="KW-0433">Leucine-rich repeat</keyword>
<feature type="coiled-coil region" evidence="6">
    <location>
        <begin position="889"/>
        <end position="916"/>
    </location>
</feature>
<keyword evidence="8" id="KW-0687">Ribonucleoprotein</keyword>
<dbReference type="InterPro" id="IPR044640">
    <property type="entry name" value="RU2A"/>
</dbReference>
<feature type="region of interest" description="Disordered" evidence="7">
    <location>
        <begin position="213"/>
        <end position="233"/>
    </location>
</feature>
<keyword evidence="6" id="KW-0175">Coiled coil</keyword>
<evidence type="ECO:0000313" key="9">
    <source>
        <dbReference type="Proteomes" id="UP000070089"/>
    </source>
</evidence>
<keyword evidence="4" id="KW-0539">Nucleus</keyword>
<dbReference type="GO" id="GO:0005634">
    <property type="term" value="C:nucleus"/>
    <property type="evidence" value="ECO:0007669"/>
    <property type="project" value="UniProtKB-SubCell"/>
</dbReference>
<dbReference type="OrthoDB" id="433501at2759"/>
<feature type="compositionally biased region" description="Polar residues" evidence="7">
    <location>
        <begin position="372"/>
        <end position="392"/>
    </location>
</feature>
<dbReference type="VEuPathDB" id="GiardiaDB:QR46_0273"/>
<evidence type="ECO:0000256" key="1">
    <source>
        <dbReference type="ARBA" id="ARBA00004123"/>
    </source>
</evidence>